<name>A0A182QBC9_9DIPT</name>
<proteinExistence type="inferred from homology"/>
<reference evidence="10" key="1">
    <citation type="submission" date="2014-01" db="EMBL/GenBank/DDBJ databases">
        <title>The Genome Sequence of Anopheles farauti FAR1 (V2).</title>
        <authorList>
            <consortium name="The Broad Institute Genomics Platform"/>
            <person name="Neafsey D.E."/>
            <person name="Besansky N."/>
            <person name="Howell P."/>
            <person name="Walton C."/>
            <person name="Young S.K."/>
            <person name="Zeng Q."/>
            <person name="Gargeya S."/>
            <person name="Fitzgerald M."/>
            <person name="Haas B."/>
            <person name="Abouelleil A."/>
            <person name="Allen A.W."/>
            <person name="Alvarado L."/>
            <person name="Arachchi H.M."/>
            <person name="Berlin A.M."/>
            <person name="Chapman S.B."/>
            <person name="Gainer-Dewar J."/>
            <person name="Goldberg J."/>
            <person name="Griggs A."/>
            <person name="Gujja S."/>
            <person name="Hansen M."/>
            <person name="Howarth C."/>
            <person name="Imamovic A."/>
            <person name="Ireland A."/>
            <person name="Larimer J."/>
            <person name="McCowan C."/>
            <person name="Murphy C."/>
            <person name="Pearson M."/>
            <person name="Poon T.W."/>
            <person name="Priest M."/>
            <person name="Roberts A."/>
            <person name="Saif S."/>
            <person name="Shea T."/>
            <person name="Sisk P."/>
            <person name="Sykes S."/>
            <person name="Wortman J."/>
            <person name="Nusbaum C."/>
            <person name="Birren B."/>
        </authorList>
    </citation>
    <scope>NUCLEOTIDE SEQUENCE [LARGE SCALE GENOMIC DNA]</scope>
    <source>
        <strain evidence="10">FAR1</strain>
    </source>
</reference>
<reference evidence="9" key="2">
    <citation type="submission" date="2020-05" db="UniProtKB">
        <authorList>
            <consortium name="EnsemblMetazoa"/>
        </authorList>
    </citation>
    <scope>IDENTIFICATION</scope>
    <source>
        <strain evidence="9">FAR1</strain>
    </source>
</reference>
<dbReference type="InterPro" id="IPR050117">
    <property type="entry name" value="MAPK"/>
</dbReference>
<keyword evidence="3 6" id="KW-0547">Nucleotide-binding</keyword>
<dbReference type="PANTHER" id="PTHR24055">
    <property type="entry name" value="MITOGEN-ACTIVATED PROTEIN KINASE"/>
    <property type="match status" value="1"/>
</dbReference>
<evidence type="ECO:0000313" key="10">
    <source>
        <dbReference type="Proteomes" id="UP000075886"/>
    </source>
</evidence>
<evidence type="ECO:0000256" key="5">
    <source>
        <dbReference type="ARBA" id="ARBA00022840"/>
    </source>
</evidence>
<evidence type="ECO:0000256" key="1">
    <source>
        <dbReference type="ARBA" id="ARBA00022527"/>
    </source>
</evidence>
<dbReference type="PROSITE" id="PS00107">
    <property type="entry name" value="PROTEIN_KINASE_ATP"/>
    <property type="match status" value="1"/>
</dbReference>
<evidence type="ECO:0000259" key="8">
    <source>
        <dbReference type="PROSITE" id="PS50011"/>
    </source>
</evidence>
<dbReference type="InterPro" id="IPR017441">
    <property type="entry name" value="Protein_kinase_ATP_BS"/>
</dbReference>
<organism evidence="9 10">
    <name type="scientific">Anopheles farauti</name>
    <dbReference type="NCBI Taxonomy" id="69004"/>
    <lineage>
        <taxon>Eukaryota</taxon>
        <taxon>Metazoa</taxon>
        <taxon>Ecdysozoa</taxon>
        <taxon>Arthropoda</taxon>
        <taxon>Hexapoda</taxon>
        <taxon>Insecta</taxon>
        <taxon>Pterygota</taxon>
        <taxon>Neoptera</taxon>
        <taxon>Endopterygota</taxon>
        <taxon>Diptera</taxon>
        <taxon>Nematocera</taxon>
        <taxon>Culicoidea</taxon>
        <taxon>Culicidae</taxon>
        <taxon>Anophelinae</taxon>
        <taxon>Anopheles</taxon>
    </lineage>
</organism>
<evidence type="ECO:0000256" key="4">
    <source>
        <dbReference type="ARBA" id="ARBA00022777"/>
    </source>
</evidence>
<dbReference type="SUPFAM" id="SSF56112">
    <property type="entry name" value="Protein kinase-like (PK-like)"/>
    <property type="match status" value="1"/>
</dbReference>
<dbReference type="PROSITE" id="PS50011">
    <property type="entry name" value="PROTEIN_KINASE_DOM"/>
    <property type="match status" value="1"/>
</dbReference>
<dbReference type="SMART" id="SM00220">
    <property type="entry name" value="S_TKc"/>
    <property type="match status" value="1"/>
</dbReference>
<dbReference type="Gene3D" id="3.30.200.20">
    <property type="entry name" value="Phosphorylase Kinase, domain 1"/>
    <property type="match status" value="1"/>
</dbReference>
<feature type="binding site" evidence="6">
    <location>
        <position position="38"/>
    </location>
    <ligand>
        <name>ATP</name>
        <dbReference type="ChEBI" id="CHEBI:30616"/>
    </ligand>
</feature>
<evidence type="ECO:0000256" key="2">
    <source>
        <dbReference type="ARBA" id="ARBA00022679"/>
    </source>
</evidence>
<accession>A0A182QBC9</accession>
<dbReference type="AlphaFoldDB" id="A0A182QBC9"/>
<dbReference type="GO" id="GO:0005524">
    <property type="term" value="F:ATP binding"/>
    <property type="evidence" value="ECO:0007669"/>
    <property type="project" value="UniProtKB-UniRule"/>
</dbReference>
<keyword evidence="10" id="KW-1185">Reference proteome</keyword>
<dbReference type="VEuPathDB" id="VectorBase:AFAF006779"/>
<dbReference type="EMBL" id="AXCN02000008">
    <property type="status" value="NOT_ANNOTATED_CDS"/>
    <property type="molecule type" value="Genomic_DNA"/>
</dbReference>
<dbReference type="FunFam" id="1.10.510.10:FF:000624">
    <property type="entry name" value="Mitogen-activated protein kinase"/>
    <property type="match status" value="1"/>
</dbReference>
<dbReference type="GO" id="GO:0004674">
    <property type="term" value="F:protein serine/threonine kinase activity"/>
    <property type="evidence" value="ECO:0007669"/>
    <property type="project" value="UniProtKB-KW"/>
</dbReference>
<dbReference type="STRING" id="69004.A0A182QBC9"/>
<evidence type="ECO:0000313" key="9">
    <source>
        <dbReference type="EnsemblMetazoa" id="AFAF006779-PA"/>
    </source>
</evidence>
<dbReference type="Pfam" id="PF00069">
    <property type="entry name" value="Pkinase"/>
    <property type="match status" value="1"/>
</dbReference>
<dbReference type="Proteomes" id="UP000075886">
    <property type="component" value="Unassembled WGS sequence"/>
</dbReference>
<dbReference type="EnsemblMetazoa" id="AFAF006779-RA">
    <property type="protein sequence ID" value="AFAF006779-PA"/>
    <property type="gene ID" value="AFAF006779"/>
</dbReference>
<keyword evidence="2" id="KW-0808">Transferase</keyword>
<protein>
    <recommendedName>
        <fullName evidence="8">Protein kinase domain-containing protein</fullName>
    </recommendedName>
</protein>
<keyword evidence="1 7" id="KW-0723">Serine/threonine-protein kinase</keyword>
<evidence type="ECO:0000256" key="6">
    <source>
        <dbReference type="PROSITE-ProRule" id="PRU10141"/>
    </source>
</evidence>
<comment type="similarity">
    <text evidence="7">Belongs to the protein kinase superfamily.</text>
</comment>
<keyword evidence="4" id="KW-0418">Kinase</keyword>
<dbReference type="InterPro" id="IPR011009">
    <property type="entry name" value="Kinase-like_dom_sf"/>
</dbReference>
<keyword evidence="5 6" id="KW-0067">ATP-binding</keyword>
<dbReference type="InterPro" id="IPR008271">
    <property type="entry name" value="Ser/Thr_kinase_AS"/>
</dbReference>
<dbReference type="PROSITE" id="PS00108">
    <property type="entry name" value="PROTEIN_KINASE_ST"/>
    <property type="match status" value="1"/>
</dbReference>
<sequence>MSSIILSGYEVLKSIGCGAYSKVFLVRSSETGKRYAAKRLIDPCSCVNDEAVFAELHLLRSLPRHPNISFVCDYVLENNTMTLIMELMDMNLYQYIANRKRPLSENRVRKMMFQIIQALDYLHANGIFHRDVKPENILVNLSSGLMGSKEMLQLADFGSAVRMKDGPPFTIYIATRWYRAPECMLSLGYYGPKIDVWAAGCVFVELLTLNPLFQGESELQMLDEIHSLLGSPSQTTLDKFRPLNTCNLGFPKRKPMEMQQRLPLMHAYGIDLLKRMLTYLPEQRISAKKMAHHIYFENLWKHKKVSKFSLSTQTLCFLTDDPSVPANGRSISRSSCDCNVTQKLLPEVRIPSPLSVCSNNTFHYVTAEEEKNVRNRQRERMWNMNRGAFERQNYMLEARRKQQSYNRAGLKKE</sequence>
<evidence type="ECO:0000256" key="7">
    <source>
        <dbReference type="RuleBase" id="RU000304"/>
    </source>
</evidence>
<dbReference type="InterPro" id="IPR000719">
    <property type="entry name" value="Prot_kinase_dom"/>
</dbReference>
<dbReference type="Gene3D" id="1.10.510.10">
    <property type="entry name" value="Transferase(Phosphotransferase) domain 1"/>
    <property type="match status" value="1"/>
</dbReference>
<evidence type="ECO:0000256" key="3">
    <source>
        <dbReference type="ARBA" id="ARBA00022741"/>
    </source>
</evidence>
<feature type="domain" description="Protein kinase" evidence="8">
    <location>
        <begin position="9"/>
        <end position="296"/>
    </location>
</feature>